<dbReference type="OrthoDB" id="781648at2759"/>
<comment type="cofactor">
    <cofactor evidence="1">
        <name>heme</name>
        <dbReference type="ChEBI" id="CHEBI:30413"/>
    </cofactor>
</comment>
<keyword evidence="5" id="KW-0479">Metal-binding</keyword>
<organism evidence="9 10">
    <name type="scientific">Genlisea aurea</name>
    <dbReference type="NCBI Taxonomy" id="192259"/>
    <lineage>
        <taxon>Eukaryota</taxon>
        <taxon>Viridiplantae</taxon>
        <taxon>Streptophyta</taxon>
        <taxon>Embryophyta</taxon>
        <taxon>Tracheophyta</taxon>
        <taxon>Spermatophyta</taxon>
        <taxon>Magnoliopsida</taxon>
        <taxon>eudicotyledons</taxon>
        <taxon>Gunneridae</taxon>
        <taxon>Pentapetalae</taxon>
        <taxon>asterids</taxon>
        <taxon>lamiids</taxon>
        <taxon>Lamiales</taxon>
        <taxon>Lentibulariaceae</taxon>
        <taxon>Genlisea</taxon>
    </lineage>
</organism>
<evidence type="ECO:0000313" key="10">
    <source>
        <dbReference type="Proteomes" id="UP000015453"/>
    </source>
</evidence>
<dbReference type="PRINTS" id="PR00463">
    <property type="entry name" value="EP450I"/>
</dbReference>
<evidence type="ECO:0000256" key="5">
    <source>
        <dbReference type="ARBA" id="ARBA00022723"/>
    </source>
</evidence>
<evidence type="ECO:0000256" key="8">
    <source>
        <dbReference type="ARBA" id="ARBA00023033"/>
    </source>
</evidence>
<dbReference type="PANTHER" id="PTHR47948:SF8">
    <property type="entry name" value="CINNAMATE-4-HYDROXYLASE"/>
    <property type="match status" value="1"/>
</dbReference>
<dbReference type="GO" id="GO:0020037">
    <property type="term" value="F:heme binding"/>
    <property type="evidence" value="ECO:0007669"/>
    <property type="project" value="InterPro"/>
</dbReference>
<evidence type="ECO:0000313" key="9">
    <source>
        <dbReference type="EMBL" id="EPS65721.1"/>
    </source>
</evidence>
<evidence type="ECO:0000256" key="4">
    <source>
        <dbReference type="ARBA" id="ARBA00022617"/>
    </source>
</evidence>
<dbReference type="InterPro" id="IPR036396">
    <property type="entry name" value="Cyt_P450_sf"/>
</dbReference>
<dbReference type="InterPro" id="IPR002401">
    <property type="entry name" value="Cyt_P450_E_grp-I"/>
</dbReference>
<proteinExistence type="inferred from homology"/>
<evidence type="ECO:0000256" key="2">
    <source>
        <dbReference type="ARBA" id="ARBA00004167"/>
    </source>
</evidence>
<gene>
    <name evidence="9" type="ORF">M569_09056</name>
</gene>
<comment type="similarity">
    <text evidence="3">Belongs to the cytochrome P450 family.</text>
</comment>
<dbReference type="Gene3D" id="1.10.630.10">
    <property type="entry name" value="Cytochrome P450"/>
    <property type="match status" value="1"/>
</dbReference>
<sequence>MEMVIGIILATVITAAFLLRVKKQKLPPGPIPVPIFGNLLQLGTALNHRNLAEYSKKFGEIFHLRLGQKNVVVISSPKLAKESLYKKGAEFGSRYRSVVHDIFTGKGQVSFRHSLLIAK</sequence>
<dbReference type="InterPro" id="IPR001128">
    <property type="entry name" value="Cyt_P450"/>
</dbReference>
<keyword evidence="4" id="KW-0349">Heme</keyword>
<evidence type="ECO:0000256" key="3">
    <source>
        <dbReference type="ARBA" id="ARBA00010617"/>
    </source>
</evidence>
<keyword evidence="7" id="KW-0408">Iron</keyword>
<protein>
    <submittedName>
        <fullName evidence="9">Cinnamic acid 4-hydroxylase</fullName>
    </submittedName>
</protein>
<dbReference type="Proteomes" id="UP000015453">
    <property type="component" value="Unassembled WGS sequence"/>
</dbReference>
<accession>S8CLR6</accession>
<reference evidence="9 10" key="1">
    <citation type="journal article" date="2013" name="BMC Genomics">
        <title>The miniature genome of a carnivorous plant Genlisea aurea contains a low number of genes and short non-coding sequences.</title>
        <authorList>
            <person name="Leushkin E.V."/>
            <person name="Sutormin R.A."/>
            <person name="Nabieva E.R."/>
            <person name="Penin A.A."/>
            <person name="Kondrashov A.S."/>
            <person name="Logacheva M.D."/>
        </authorList>
    </citation>
    <scope>NUCLEOTIDE SEQUENCE [LARGE SCALE GENOMIC DNA]</scope>
</reference>
<dbReference type="Pfam" id="PF00067">
    <property type="entry name" value="p450"/>
    <property type="match status" value="1"/>
</dbReference>
<dbReference type="EMBL" id="AUSU01004076">
    <property type="protein sequence ID" value="EPS65721.1"/>
    <property type="molecule type" value="Genomic_DNA"/>
</dbReference>
<dbReference type="AlphaFoldDB" id="S8CLR6"/>
<evidence type="ECO:0000256" key="1">
    <source>
        <dbReference type="ARBA" id="ARBA00001971"/>
    </source>
</evidence>
<comment type="caution">
    <text evidence="9">The sequence shown here is derived from an EMBL/GenBank/DDBJ whole genome shotgun (WGS) entry which is preliminary data.</text>
</comment>
<dbReference type="GO" id="GO:0016020">
    <property type="term" value="C:membrane"/>
    <property type="evidence" value="ECO:0007669"/>
    <property type="project" value="UniProtKB-SubCell"/>
</dbReference>
<keyword evidence="10" id="KW-1185">Reference proteome</keyword>
<evidence type="ECO:0000256" key="6">
    <source>
        <dbReference type="ARBA" id="ARBA00023002"/>
    </source>
</evidence>
<dbReference type="GO" id="GO:0005506">
    <property type="term" value="F:iron ion binding"/>
    <property type="evidence" value="ECO:0007669"/>
    <property type="project" value="InterPro"/>
</dbReference>
<dbReference type="SUPFAM" id="SSF48264">
    <property type="entry name" value="Cytochrome P450"/>
    <property type="match status" value="1"/>
</dbReference>
<evidence type="ECO:0000256" key="7">
    <source>
        <dbReference type="ARBA" id="ARBA00023004"/>
    </source>
</evidence>
<keyword evidence="8" id="KW-0503">Monooxygenase</keyword>
<name>S8CLR6_9LAMI</name>
<dbReference type="GO" id="GO:0016710">
    <property type="term" value="F:trans-cinnamate 4-monooxygenase activity"/>
    <property type="evidence" value="ECO:0007669"/>
    <property type="project" value="TreeGrafter"/>
</dbReference>
<keyword evidence="6" id="KW-0560">Oxidoreductase</keyword>
<dbReference type="GO" id="GO:0009808">
    <property type="term" value="P:lignin metabolic process"/>
    <property type="evidence" value="ECO:0007669"/>
    <property type="project" value="TreeGrafter"/>
</dbReference>
<dbReference type="PANTHER" id="PTHR47948">
    <property type="entry name" value="TRANS-CINNAMATE 4-MONOOXYGENASE"/>
    <property type="match status" value="1"/>
</dbReference>
<comment type="subcellular location">
    <subcellularLocation>
        <location evidence="2">Membrane</location>
        <topology evidence="2">Single-pass membrane protein</topology>
    </subcellularLocation>
</comment>